<reference evidence="1" key="1">
    <citation type="submission" date="2020-05" db="EMBL/GenBank/DDBJ databases">
        <authorList>
            <person name="Chiriac C."/>
            <person name="Salcher M."/>
            <person name="Ghai R."/>
            <person name="Kavagutti S V."/>
        </authorList>
    </citation>
    <scope>NUCLEOTIDE SEQUENCE</scope>
</reference>
<sequence length="68" mass="7798">MEEGVNALLTRRRNRVWSGGSRFKMVFDEFRLRRRSRLARDSGSVGSFALASMSRLKSLLRNVYATSS</sequence>
<gene>
    <name evidence="1" type="ORF">UFOPK1722_02056</name>
</gene>
<name>A0A6J6GF82_9ZZZZ</name>
<evidence type="ECO:0000313" key="1">
    <source>
        <dbReference type="EMBL" id="CAB4598479.1"/>
    </source>
</evidence>
<proteinExistence type="predicted"/>
<dbReference type="AlphaFoldDB" id="A0A6J6GF82"/>
<protein>
    <submittedName>
        <fullName evidence="1">Unannotated protein</fullName>
    </submittedName>
</protein>
<dbReference type="EMBL" id="CAEZTS010000272">
    <property type="protein sequence ID" value="CAB4598479.1"/>
    <property type="molecule type" value="Genomic_DNA"/>
</dbReference>
<organism evidence="1">
    <name type="scientific">freshwater metagenome</name>
    <dbReference type="NCBI Taxonomy" id="449393"/>
    <lineage>
        <taxon>unclassified sequences</taxon>
        <taxon>metagenomes</taxon>
        <taxon>ecological metagenomes</taxon>
    </lineage>
</organism>
<accession>A0A6J6GF82</accession>